<sequence>MSTDNGRARIRKAAAGLFGERGFHDVTVREIAEIAEVSPALVIKLFGSKAELYTVANTVTVPLADLDLPRESLGRAMVQQILNRREDDVIDPWQTLVPRIRQSPTPKITQQELREKYLNGVARIIGDTTEDRRHASAVACQLLGLAEGLRVLGYFPSEEFDPDEVVEQYAYTVQIHIDRVATAG</sequence>
<dbReference type="SUPFAM" id="SSF48498">
    <property type="entry name" value="Tetracyclin repressor-like, C-terminal domain"/>
    <property type="match status" value="1"/>
</dbReference>
<keyword evidence="7" id="KW-1185">Reference proteome</keyword>
<proteinExistence type="predicted"/>
<dbReference type="InterPro" id="IPR041678">
    <property type="entry name" value="TetR_C_16"/>
</dbReference>
<gene>
    <name evidence="6" type="ORF">GCM10007173_13870</name>
</gene>
<dbReference type="InterPro" id="IPR036271">
    <property type="entry name" value="Tet_transcr_reg_TetR-rel_C_sf"/>
</dbReference>
<evidence type="ECO:0000256" key="4">
    <source>
        <dbReference type="PROSITE-ProRule" id="PRU00335"/>
    </source>
</evidence>
<evidence type="ECO:0000256" key="1">
    <source>
        <dbReference type="ARBA" id="ARBA00023015"/>
    </source>
</evidence>
<dbReference type="Gene3D" id="1.10.357.10">
    <property type="entry name" value="Tetracycline Repressor, domain 2"/>
    <property type="match status" value="1"/>
</dbReference>
<dbReference type="PANTHER" id="PTHR30055">
    <property type="entry name" value="HTH-TYPE TRANSCRIPTIONAL REGULATOR RUTR"/>
    <property type="match status" value="1"/>
</dbReference>
<accession>A0ABQ2DG22</accession>
<dbReference type="EMBL" id="BMKX01000002">
    <property type="protein sequence ID" value="GGJ56293.1"/>
    <property type="molecule type" value="Genomic_DNA"/>
</dbReference>
<keyword evidence="3" id="KW-0804">Transcription</keyword>
<dbReference type="Pfam" id="PF00440">
    <property type="entry name" value="TetR_N"/>
    <property type="match status" value="1"/>
</dbReference>
<dbReference type="PANTHER" id="PTHR30055:SF234">
    <property type="entry name" value="HTH-TYPE TRANSCRIPTIONAL REGULATOR BETI"/>
    <property type="match status" value="1"/>
</dbReference>
<evidence type="ECO:0000313" key="7">
    <source>
        <dbReference type="Proteomes" id="UP000606115"/>
    </source>
</evidence>
<dbReference type="InterPro" id="IPR009057">
    <property type="entry name" value="Homeodomain-like_sf"/>
</dbReference>
<evidence type="ECO:0000256" key="2">
    <source>
        <dbReference type="ARBA" id="ARBA00023125"/>
    </source>
</evidence>
<dbReference type="GeneID" id="303306095"/>
<dbReference type="SUPFAM" id="SSF46689">
    <property type="entry name" value="Homeodomain-like"/>
    <property type="match status" value="1"/>
</dbReference>
<keyword evidence="2 4" id="KW-0238">DNA-binding</keyword>
<comment type="caution">
    <text evidence="6">The sequence shown here is derived from an EMBL/GenBank/DDBJ whole genome shotgun (WGS) entry which is preliminary data.</text>
</comment>
<feature type="DNA-binding region" description="H-T-H motif" evidence="4">
    <location>
        <begin position="27"/>
        <end position="46"/>
    </location>
</feature>
<dbReference type="RefSeq" id="WP_188684665.1">
    <property type="nucleotide sequence ID" value="NZ_BMKX01000002.1"/>
</dbReference>
<protein>
    <recommendedName>
        <fullName evidence="5">HTH tetR-type domain-containing protein</fullName>
    </recommendedName>
</protein>
<dbReference type="PROSITE" id="PS50977">
    <property type="entry name" value="HTH_TETR_2"/>
    <property type="match status" value="1"/>
</dbReference>
<organism evidence="6 7">
    <name type="scientific">Glutamicibacter ardleyensis</name>
    <dbReference type="NCBI Taxonomy" id="225894"/>
    <lineage>
        <taxon>Bacteria</taxon>
        <taxon>Bacillati</taxon>
        <taxon>Actinomycetota</taxon>
        <taxon>Actinomycetes</taxon>
        <taxon>Micrococcales</taxon>
        <taxon>Micrococcaceae</taxon>
        <taxon>Glutamicibacter</taxon>
    </lineage>
</organism>
<evidence type="ECO:0000313" key="6">
    <source>
        <dbReference type="EMBL" id="GGJ56293.1"/>
    </source>
</evidence>
<dbReference type="Proteomes" id="UP000606115">
    <property type="component" value="Unassembled WGS sequence"/>
</dbReference>
<reference evidence="7" key="1">
    <citation type="journal article" date="2019" name="Int. J. Syst. Evol. Microbiol.">
        <title>The Global Catalogue of Microorganisms (GCM) 10K type strain sequencing project: providing services to taxonomists for standard genome sequencing and annotation.</title>
        <authorList>
            <consortium name="The Broad Institute Genomics Platform"/>
            <consortium name="The Broad Institute Genome Sequencing Center for Infectious Disease"/>
            <person name="Wu L."/>
            <person name="Ma J."/>
        </authorList>
    </citation>
    <scope>NUCLEOTIDE SEQUENCE [LARGE SCALE GENOMIC DNA]</scope>
    <source>
        <strain evidence="7">CGMCC 1.3685</strain>
    </source>
</reference>
<evidence type="ECO:0000256" key="3">
    <source>
        <dbReference type="ARBA" id="ARBA00023163"/>
    </source>
</evidence>
<keyword evidence="1" id="KW-0805">Transcription regulation</keyword>
<name>A0ABQ2DG22_9MICC</name>
<feature type="domain" description="HTH tetR-type" evidence="5">
    <location>
        <begin position="4"/>
        <end position="64"/>
    </location>
</feature>
<dbReference type="InterPro" id="IPR050109">
    <property type="entry name" value="HTH-type_TetR-like_transc_reg"/>
</dbReference>
<evidence type="ECO:0000259" key="5">
    <source>
        <dbReference type="PROSITE" id="PS50977"/>
    </source>
</evidence>
<dbReference type="InterPro" id="IPR001647">
    <property type="entry name" value="HTH_TetR"/>
</dbReference>
<dbReference type="Pfam" id="PF17920">
    <property type="entry name" value="TetR_C_16"/>
    <property type="match status" value="1"/>
</dbReference>